<evidence type="ECO:0000259" key="1">
    <source>
        <dbReference type="Pfam" id="PF02915"/>
    </source>
</evidence>
<proteinExistence type="predicted"/>
<evidence type="ECO:0000313" key="3">
    <source>
        <dbReference type="Proteomes" id="UP000199608"/>
    </source>
</evidence>
<dbReference type="PANTHER" id="PTHR33531:SF10">
    <property type="entry name" value="BLR7895 PROTEIN"/>
    <property type="match status" value="1"/>
</dbReference>
<keyword evidence="3" id="KW-1185">Reference proteome</keyword>
<protein>
    <submittedName>
        <fullName evidence="2">Rubrerythrin</fullName>
    </submittedName>
</protein>
<organism evidence="2 3">
    <name type="scientific">Desulfobacula phenolica</name>
    <dbReference type="NCBI Taxonomy" id="90732"/>
    <lineage>
        <taxon>Bacteria</taxon>
        <taxon>Pseudomonadati</taxon>
        <taxon>Thermodesulfobacteriota</taxon>
        <taxon>Desulfobacteria</taxon>
        <taxon>Desulfobacterales</taxon>
        <taxon>Desulfobacteraceae</taxon>
        <taxon>Desulfobacula</taxon>
    </lineage>
</organism>
<dbReference type="SUPFAM" id="SSF47240">
    <property type="entry name" value="Ferritin-like"/>
    <property type="match status" value="1"/>
</dbReference>
<dbReference type="InterPro" id="IPR012347">
    <property type="entry name" value="Ferritin-like"/>
</dbReference>
<evidence type="ECO:0000313" key="2">
    <source>
        <dbReference type="EMBL" id="SDU18133.1"/>
    </source>
</evidence>
<dbReference type="PANTHER" id="PTHR33531">
    <property type="entry name" value="RUBRERYTHRIN SUBFAMILY"/>
    <property type="match status" value="1"/>
</dbReference>
<feature type="domain" description="Rubrerythrin diiron-binding" evidence="1">
    <location>
        <begin position="10"/>
        <end position="136"/>
    </location>
</feature>
<accession>A0A1H2GEP9</accession>
<name>A0A1H2GEP9_9BACT</name>
<gene>
    <name evidence="2" type="ORF">SAMN04487931_105166</name>
</gene>
<dbReference type="GO" id="GO:0016491">
    <property type="term" value="F:oxidoreductase activity"/>
    <property type="evidence" value="ECO:0007669"/>
    <property type="project" value="InterPro"/>
</dbReference>
<dbReference type="InterPro" id="IPR003251">
    <property type="entry name" value="Rr_diiron-bd_dom"/>
</dbReference>
<dbReference type="InterPro" id="IPR009078">
    <property type="entry name" value="Ferritin-like_SF"/>
</dbReference>
<dbReference type="GO" id="GO:0046872">
    <property type="term" value="F:metal ion binding"/>
    <property type="evidence" value="ECO:0007669"/>
    <property type="project" value="InterPro"/>
</dbReference>
<dbReference type="EMBL" id="FNLL01000005">
    <property type="protein sequence ID" value="SDU18133.1"/>
    <property type="molecule type" value="Genomic_DNA"/>
</dbReference>
<dbReference type="CDD" id="cd01045">
    <property type="entry name" value="Ferritin_like_AB"/>
    <property type="match status" value="1"/>
</dbReference>
<dbReference type="Gene3D" id="1.20.1260.10">
    <property type="match status" value="1"/>
</dbReference>
<dbReference type="Proteomes" id="UP000199608">
    <property type="component" value="Unassembled WGS sequence"/>
</dbReference>
<reference evidence="3" key="1">
    <citation type="submission" date="2016-10" db="EMBL/GenBank/DDBJ databases">
        <authorList>
            <person name="Varghese N."/>
            <person name="Submissions S."/>
        </authorList>
    </citation>
    <scope>NUCLEOTIDE SEQUENCE [LARGE SCALE GENOMIC DNA]</scope>
    <source>
        <strain evidence="3">DSM 3384</strain>
    </source>
</reference>
<sequence length="152" mass="18012">MNLEKYKQVISDAIKGEIEAKNFYEKVAKRIKDAYLKELFEQFSREEGKHEKILIRVLTEEKMDTSFFDYEKDFKVSETIAMPVVNEEMDLKSAVGIAMKNEEIAMKKYMTLAENCDDEQLKKIFLDLAAMERNHKFKMEQKFVDVAYPEVW</sequence>
<dbReference type="AlphaFoldDB" id="A0A1H2GEP9"/>
<dbReference type="RefSeq" id="WP_092233436.1">
    <property type="nucleotide sequence ID" value="NZ_FNLL01000005.1"/>
</dbReference>
<dbReference type="Pfam" id="PF02915">
    <property type="entry name" value="Rubrerythrin"/>
    <property type="match status" value="1"/>
</dbReference>